<dbReference type="EC" id="2.3.1.-" evidence="2"/>
<dbReference type="SUPFAM" id="SSF55729">
    <property type="entry name" value="Acyl-CoA N-acyltransferases (Nat)"/>
    <property type="match status" value="1"/>
</dbReference>
<dbReference type="Proteomes" id="UP001375743">
    <property type="component" value="Unassembled WGS sequence"/>
</dbReference>
<comment type="caution">
    <text evidence="2">The sequence shown here is derived from an EMBL/GenBank/DDBJ whole genome shotgun (WGS) entry which is preliminary data.</text>
</comment>
<dbReference type="Gene3D" id="3.40.630.30">
    <property type="match status" value="1"/>
</dbReference>
<dbReference type="EMBL" id="JBBLZC010000021">
    <property type="protein sequence ID" value="MEK0085069.1"/>
    <property type="molecule type" value="Genomic_DNA"/>
</dbReference>
<reference evidence="2 3" key="1">
    <citation type="submission" date="2024-01" db="EMBL/GenBank/DDBJ databases">
        <title>Multi-omics insights into the function and evolution of sodium benzoate biodegradation pathways in Benzoatithermus flavus gen. nov., sp. nov. from hot spring.</title>
        <authorList>
            <person name="Hu C.-J."/>
            <person name="Li W.-J."/>
        </authorList>
    </citation>
    <scope>NUCLEOTIDE SEQUENCE [LARGE SCALE GENOMIC DNA]</scope>
    <source>
        <strain evidence="2 3">SYSU G07066</strain>
    </source>
</reference>
<evidence type="ECO:0000313" key="2">
    <source>
        <dbReference type="EMBL" id="MEK0085069.1"/>
    </source>
</evidence>
<dbReference type="InterPro" id="IPR000182">
    <property type="entry name" value="GNAT_dom"/>
</dbReference>
<evidence type="ECO:0000259" key="1">
    <source>
        <dbReference type="PROSITE" id="PS51186"/>
    </source>
</evidence>
<protein>
    <submittedName>
        <fullName evidence="2">GNAT family N-acetyltransferase</fullName>
        <ecNumber evidence="2">2.3.1.-</ecNumber>
    </submittedName>
</protein>
<keyword evidence="2" id="KW-0808">Transferase</keyword>
<evidence type="ECO:0000313" key="3">
    <source>
        <dbReference type="Proteomes" id="UP001375743"/>
    </source>
</evidence>
<dbReference type="PROSITE" id="PS51186">
    <property type="entry name" value="GNAT"/>
    <property type="match status" value="1"/>
</dbReference>
<organism evidence="2 3">
    <name type="scientific">Benzoatithermus flavus</name>
    <dbReference type="NCBI Taxonomy" id="3108223"/>
    <lineage>
        <taxon>Bacteria</taxon>
        <taxon>Pseudomonadati</taxon>
        <taxon>Pseudomonadota</taxon>
        <taxon>Alphaproteobacteria</taxon>
        <taxon>Geminicoccales</taxon>
        <taxon>Geminicoccaceae</taxon>
        <taxon>Benzoatithermus</taxon>
    </lineage>
</organism>
<accession>A0ABU8XVU9</accession>
<gene>
    <name evidence="2" type="ORF">U1T56_18100</name>
</gene>
<dbReference type="GO" id="GO:0016746">
    <property type="term" value="F:acyltransferase activity"/>
    <property type="evidence" value="ECO:0007669"/>
    <property type="project" value="UniProtKB-KW"/>
</dbReference>
<proteinExistence type="predicted"/>
<dbReference type="Pfam" id="PF00583">
    <property type="entry name" value="Acetyltransf_1"/>
    <property type="match status" value="1"/>
</dbReference>
<dbReference type="RefSeq" id="WP_418160916.1">
    <property type="nucleotide sequence ID" value="NZ_JBBLZC010000021.1"/>
</dbReference>
<keyword evidence="2" id="KW-0012">Acyltransferase</keyword>
<keyword evidence="3" id="KW-1185">Reference proteome</keyword>
<dbReference type="CDD" id="cd04301">
    <property type="entry name" value="NAT_SF"/>
    <property type="match status" value="1"/>
</dbReference>
<sequence length="198" mass="23249">MSEIRLERLTGERLQHYLPDLARLRIEVFRDFPYLYEGSQAYEERYLKTYAAAKDSVIVGAFDGEEVVGAATGLPLAHEPESLTRPFAERGYEVEEIFYFGESVLQKRYRGHGIGVRFFEEREAHARSLGRFRWTVFCGVIRPEDHPRRPKDYVPLDAFWRRRGYEPIPGLIGHLSWQDLDEDHETAKPMQFWIKPLT</sequence>
<dbReference type="InterPro" id="IPR016181">
    <property type="entry name" value="Acyl_CoA_acyltransferase"/>
</dbReference>
<feature type="domain" description="N-acetyltransferase" evidence="1">
    <location>
        <begin position="4"/>
        <end position="195"/>
    </location>
</feature>
<name>A0ABU8XVU9_9PROT</name>